<protein>
    <submittedName>
        <fullName evidence="1">Phosphohydrolase</fullName>
    </submittedName>
</protein>
<dbReference type="EMBL" id="JAUKPO010000003">
    <property type="protein sequence ID" value="MDO1446123.1"/>
    <property type="molecule type" value="Genomic_DNA"/>
</dbReference>
<dbReference type="RefSeq" id="WP_302036924.1">
    <property type="nucleotide sequence ID" value="NZ_JAUKPO010000003.1"/>
</dbReference>
<evidence type="ECO:0000313" key="2">
    <source>
        <dbReference type="Proteomes" id="UP001168528"/>
    </source>
</evidence>
<comment type="caution">
    <text evidence="1">The sequence shown here is derived from an EMBL/GenBank/DDBJ whole genome shotgun (WGS) entry which is preliminary data.</text>
</comment>
<evidence type="ECO:0000313" key="1">
    <source>
        <dbReference type="EMBL" id="MDO1446123.1"/>
    </source>
</evidence>
<organism evidence="1 2">
    <name type="scientific">Rhodocytophaga aerolata</name>
    <dbReference type="NCBI Taxonomy" id="455078"/>
    <lineage>
        <taxon>Bacteria</taxon>
        <taxon>Pseudomonadati</taxon>
        <taxon>Bacteroidota</taxon>
        <taxon>Cytophagia</taxon>
        <taxon>Cytophagales</taxon>
        <taxon>Rhodocytophagaceae</taxon>
        <taxon>Rhodocytophaga</taxon>
    </lineage>
</organism>
<accession>A0ABT8R4B2</accession>
<gene>
    <name evidence="1" type="ORF">Q0590_07665</name>
</gene>
<reference evidence="1" key="1">
    <citation type="submission" date="2023-07" db="EMBL/GenBank/DDBJ databases">
        <title>The genome sequence of Rhodocytophaga aerolata KACC 12507.</title>
        <authorList>
            <person name="Zhang X."/>
        </authorList>
    </citation>
    <scope>NUCLEOTIDE SEQUENCE</scope>
    <source>
        <strain evidence="1">KACC 12507</strain>
    </source>
</reference>
<keyword evidence="2" id="KW-1185">Reference proteome</keyword>
<proteinExistence type="predicted"/>
<name>A0ABT8R4B2_9BACT</name>
<sequence>MRAIQMILDNEASYEQLEHFNQNIDKCLPCIENYNLEVTIRQILCDKIERKNVPTEVIDAIKVKINSPVA</sequence>
<dbReference type="Proteomes" id="UP001168528">
    <property type="component" value="Unassembled WGS sequence"/>
</dbReference>